<dbReference type="PANTHER" id="PTHR21240">
    <property type="entry name" value="2-AMINO-3-CARBOXYLMUCONATE-6-SEMIALDEHYDE DECARBOXYLASE"/>
    <property type="match status" value="1"/>
</dbReference>
<proteinExistence type="predicted"/>
<dbReference type="InterPro" id="IPR006680">
    <property type="entry name" value="Amidohydro-rel"/>
</dbReference>
<evidence type="ECO:0000313" key="3">
    <source>
        <dbReference type="EMBL" id="PXV85610.1"/>
    </source>
</evidence>
<dbReference type="InterPro" id="IPR032465">
    <property type="entry name" value="ACMSD"/>
</dbReference>
<sequence>MKIIDSHVHIFETLRGFNGKGELTPIGKGQARWANGEVVKMIPPEMGEFAFTAETCYNVLKENGVERAVLLQGSFYGFQNEYVAQTALEYSDMFIGAGTFDPMGYYADAIYNRLTNDLKMKILKFETSTGCGFMSYHRVFDIAEVFMPIAKKCTENNQTLVLDIGSPGMSSFQPESIAKIAKTFPELRIVVCHLLAPTLKEGDEEALKKSLNLLTSNHIYFDLAAIPFNVQPEEYPYPTGIKYIQFAKDIVGYDKLLWGTDIPSVLNSYSYQQLINYIIDSNLFTEKELSAILYDNAFKVYPFEV</sequence>
<evidence type="ECO:0000313" key="4">
    <source>
        <dbReference type="Proteomes" id="UP000247523"/>
    </source>
</evidence>
<dbReference type="SUPFAM" id="SSF51556">
    <property type="entry name" value="Metallo-dependent hydrolases"/>
    <property type="match status" value="1"/>
</dbReference>
<dbReference type="Proteomes" id="UP000247523">
    <property type="component" value="Unassembled WGS sequence"/>
</dbReference>
<protein>
    <recommendedName>
        <fullName evidence="2">Rhodanese domain-containing protein</fullName>
    </recommendedName>
</protein>
<comment type="caution">
    <text evidence="3">The sequence shown here is derived from an EMBL/GenBank/DDBJ whole genome shotgun (WGS) entry which is preliminary data.</text>
</comment>
<dbReference type="InterPro" id="IPR032466">
    <property type="entry name" value="Metal_Hydrolase"/>
</dbReference>
<dbReference type="Gene3D" id="3.20.20.140">
    <property type="entry name" value="Metal-dependent hydrolases"/>
    <property type="match status" value="1"/>
</dbReference>
<accession>A0A318EH72</accession>
<dbReference type="GO" id="GO:0016787">
    <property type="term" value="F:hydrolase activity"/>
    <property type="evidence" value="ECO:0007669"/>
    <property type="project" value="InterPro"/>
</dbReference>
<organism evidence="3 4">
    <name type="scientific">Lachnotalea glycerini</name>
    <dbReference type="NCBI Taxonomy" id="1763509"/>
    <lineage>
        <taxon>Bacteria</taxon>
        <taxon>Bacillati</taxon>
        <taxon>Bacillota</taxon>
        <taxon>Clostridia</taxon>
        <taxon>Lachnospirales</taxon>
        <taxon>Lachnospiraceae</taxon>
        <taxon>Lachnotalea</taxon>
    </lineage>
</organism>
<name>A0A318EH72_9FIRM</name>
<dbReference type="AlphaFoldDB" id="A0A318EH72"/>
<evidence type="ECO:0000259" key="2">
    <source>
        <dbReference type="PROSITE" id="PS50206"/>
    </source>
</evidence>
<dbReference type="EMBL" id="QICS01000016">
    <property type="protein sequence ID" value="PXV85610.1"/>
    <property type="molecule type" value="Genomic_DNA"/>
</dbReference>
<keyword evidence="1" id="KW-0456">Lyase</keyword>
<dbReference type="GO" id="GO:0016831">
    <property type="term" value="F:carboxy-lyase activity"/>
    <property type="evidence" value="ECO:0007669"/>
    <property type="project" value="InterPro"/>
</dbReference>
<evidence type="ECO:0000256" key="1">
    <source>
        <dbReference type="ARBA" id="ARBA00023239"/>
    </source>
</evidence>
<dbReference type="RefSeq" id="WP_110291893.1">
    <property type="nucleotide sequence ID" value="NZ_QICS01000016.1"/>
</dbReference>
<dbReference type="PANTHER" id="PTHR21240:SF19">
    <property type="entry name" value="CATALYTIC_ HYDROLASE"/>
    <property type="match status" value="1"/>
</dbReference>
<dbReference type="InterPro" id="IPR001763">
    <property type="entry name" value="Rhodanese-like_dom"/>
</dbReference>
<dbReference type="Pfam" id="PF04909">
    <property type="entry name" value="Amidohydro_2"/>
    <property type="match status" value="1"/>
</dbReference>
<dbReference type="PROSITE" id="PS50206">
    <property type="entry name" value="RHODANESE_3"/>
    <property type="match status" value="1"/>
</dbReference>
<feature type="domain" description="Rhodanese" evidence="2">
    <location>
        <begin position="51"/>
        <end position="87"/>
    </location>
</feature>
<reference evidence="3 4" key="1">
    <citation type="submission" date="2018-05" db="EMBL/GenBank/DDBJ databases">
        <title>Genomic Encyclopedia of Type Strains, Phase IV (KMG-IV): sequencing the most valuable type-strain genomes for metagenomic binning, comparative biology and taxonomic classification.</title>
        <authorList>
            <person name="Goeker M."/>
        </authorList>
    </citation>
    <scope>NUCLEOTIDE SEQUENCE [LARGE SCALE GENOMIC DNA]</scope>
    <source>
        <strain evidence="3 4">DSM 28816</strain>
    </source>
</reference>
<gene>
    <name evidence="3" type="ORF">C8E03_11644</name>
</gene>